<dbReference type="InterPro" id="IPR024119">
    <property type="entry name" value="TF_DEAF-1"/>
</dbReference>
<evidence type="ECO:0000313" key="6">
    <source>
        <dbReference type="EMBL" id="KAI1615442.1"/>
    </source>
</evidence>
<feature type="domain" description="MYND-type" evidence="5">
    <location>
        <begin position="153"/>
        <end position="196"/>
    </location>
</feature>
<evidence type="ECO:0000313" key="7">
    <source>
        <dbReference type="Proteomes" id="UP001203852"/>
    </source>
</evidence>
<dbReference type="InterPro" id="IPR002893">
    <property type="entry name" value="Znf_MYND"/>
</dbReference>
<organism evidence="6 7">
    <name type="scientific">Exophiala viscosa</name>
    <dbReference type="NCBI Taxonomy" id="2486360"/>
    <lineage>
        <taxon>Eukaryota</taxon>
        <taxon>Fungi</taxon>
        <taxon>Dikarya</taxon>
        <taxon>Ascomycota</taxon>
        <taxon>Pezizomycotina</taxon>
        <taxon>Eurotiomycetes</taxon>
        <taxon>Chaetothyriomycetidae</taxon>
        <taxon>Chaetothyriales</taxon>
        <taxon>Herpotrichiellaceae</taxon>
        <taxon>Exophiala</taxon>
    </lineage>
</organism>
<dbReference type="EMBL" id="MU404352">
    <property type="protein sequence ID" value="KAI1615442.1"/>
    <property type="molecule type" value="Genomic_DNA"/>
</dbReference>
<keyword evidence="2 4" id="KW-0863">Zinc-finger</keyword>
<dbReference type="SUPFAM" id="SSF144232">
    <property type="entry name" value="HIT/MYND zinc finger-like"/>
    <property type="match status" value="1"/>
</dbReference>
<sequence>MGRWGHRMLEGDTDRDLMGDVNHAMEQILKAKYNIIEQDQLDRFIEDMTKDQFLENINNISVELFQEFRQKEDPLYGVYPTVILGAVMMTMGANISPENITYLREAANKTASYPGYRLPIGDLGFRDPGKAQFLAALDHYRNGEARDFHQASCFYCGRINKDLNPRSLMKCGRCKEAWYCDQECQRSNWKNHKLICRKDGEPPMTAGGFGMLNV</sequence>
<name>A0AAN6IEX1_9EURO</name>
<reference evidence="6" key="1">
    <citation type="journal article" date="2022" name="bioRxiv">
        <title>Deciphering the potential niche of two novel black yeast fungi from a biological soil crust based on their genomes, phenotypes, and melanin regulation.</title>
        <authorList>
            <consortium name="DOE Joint Genome Institute"/>
            <person name="Carr E.C."/>
            <person name="Barton Q."/>
            <person name="Grambo S."/>
            <person name="Sullivan M."/>
            <person name="Renfro C.M."/>
            <person name="Kuo A."/>
            <person name="Pangilinan J."/>
            <person name="Lipzen A."/>
            <person name="Keymanesh K."/>
            <person name="Savage E."/>
            <person name="Barry K."/>
            <person name="Grigoriev I.V."/>
            <person name="Riekhof W.R."/>
            <person name="Harris S.S."/>
        </authorList>
    </citation>
    <scope>NUCLEOTIDE SEQUENCE</scope>
    <source>
        <strain evidence="6">JF 03-4F</strain>
    </source>
</reference>
<evidence type="ECO:0000256" key="1">
    <source>
        <dbReference type="ARBA" id="ARBA00022723"/>
    </source>
</evidence>
<dbReference type="PROSITE" id="PS50865">
    <property type="entry name" value="ZF_MYND_2"/>
    <property type="match status" value="1"/>
</dbReference>
<gene>
    <name evidence="6" type="ORF">EDD36DRAFT_432851</name>
</gene>
<keyword evidence="3" id="KW-0862">Zinc</keyword>
<dbReference type="Gene3D" id="6.10.140.2220">
    <property type="match status" value="1"/>
</dbReference>
<dbReference type="PANTHER" id="PTHR10237:SF15">
    <property type="entry name" value="LD37257P"/>
    <property type="match status" value="1"/>
</dbReference>
<dbReference type="AlphaFoldDB" id="A0AAN6IEX1"/>
<evidence type="ECO:0000256" key="3">
    <source>
        <dbReference type="ARBA" id="ARBA00022833"/>
    </source>
</evidence>
<dbReference type="Pfam" id="PF01753">
    <property type="entry name" value="zf-MYND"/>
    <property type="match status" value="1"/>
</dbReference>
<protein>
    <recommendedName>
        <fullName evidence="5">MYND-type domain-containing protein</fullName>
    </recommendedName>
</protein>
<comment type="caution">
    <text evidence="6">The sequence shown here is derived from an EMBL/GenBank/DDBJ whole genome shotgun (WGS) entry which is preliminary data.</text>
</comment>
<dbReference type="PANTHER" id="PTHR10237">
    <property type="entry name" value="DEFORMED EPIDERMAL AUTOREGULATORY FACTOR 1 HOMOLOG SUPPRESSIN"/>
    <property type="match status" value="1"/>
</dbReference>
<dbReference type="GO" id="GO:0005634">
    <property type="term" value="C:nucleus"/>
    <property type="evidence" value="ECO:0007669"/>
    <property type="project" value="TreeGrafter"/>
</dbReference>
<evidence type="ECO:0000256" key="4">
    <source>
        <dbReference type="PROSITE-ProRule" id="PRU00134"/>
    </source>
</evidence>
<evidence type="ECO:0000259" key="5">
    <source>
        <dbReference type="PROSITE" id="PS50865"/>
    </source>
</evidence>
<dbReference type="GO" id="GO:0008270">
    <property type="term" value="F:zinc ion binding"/>
    <property type="evidence" value="ECO:0007669"/>
    <property type="project" value="UniProtKB-KW"/>
</dbReference>
<keyword evidence="1" id="KW-0479">Metal-binding</keyword>
<proteinExistence type="predicted"/>
<dbReference type="Proteomes" id="UP001203852">
    <property type="component" value="Unassembled WGS sequence"/>
</dbReference>
<accession>A0AAN6IEX1</accession>
<evidence type="ECO:0000256" key="2">
    <source>
        <dbReference type="ARBA" id="ARBA00022771"/>
    </source>
</evidence>
<dbReference type="GO" id="GO:0000981">
    <property type="term" value="F:DNA-binding transcription factor activity, RNA polymerase II-specific"/>
    <property type="evidence" value="ECO:0007669"/>
    <property type="project" value="TreeGrafter"/>
</dbReference>
<keyword evidence="7" id="KW-1185">Reference proteome</keyword>